<dbReference type="Proteomes" id="UP001311799">
    <property type="component" value="Unassembled WGS sequence"/>
</dbReference>
<keyword evidence="2" id="KW-0812">Transmembrane</keyword>
<dbReference type="AlphaFoldDB" id="A0AAV9Y3P0"/>
<dbReference type="InterPro" id="IPR035892">
    <property type="entry name" value="C2_domain_sf"/>
</dbReference>
<feature type="transmembrane region" description="Helical" evidence="2">
    <location>
        <begin position="388"/>
        <end position="411"/>
    </location>
</feature>
<gene>
    <name evidence="3" type="ORF">RS030_192871</name>
</gene>
<organism evidence="3 4">
    <name type="scientific">Cryptosporidium xiaoi</name>
    <dbReference type="NCBI Taxonomy" id="659607"/>
    <lineage>
        <taxon>Eukaryota</taxon>
        <taxon>Sar</taxon>
        <taxon>Alveolata</taxon>
        <taxon>Apicomplexa</taxon>
        <taxon>Conoidasida</taxon>
        <taxon>Coccidia</taxon>
        <taxon>Eucoccidiorida</taxon>
        <taxon>Eimeriorina</taxon>
        <taxon>Cryptosporidiidae</taxon>
        <taxon>Cryptosporidium</taxon>
    </lineage>
</organism>
<reference evidence="3 4" key="1">
    <citation type="submission" date="2023-10" db="EMBL/GenBank/DDBJ databases">
        <title>Comparative genomics analysis reveals potential genetic determinants of host preference in Cryptosporidium xiaoi.</title>
        <authorList>
            <person name="Xiao L."/>
            <person name="Li J."/>
        </authorList>
    </citation>
    <scope>NUCLEOTIDE SEQUENCE [LARGE SCALE GENOMIC DNA]</scope>
    <source>
        <strain evidence="3 4">52996</strain>
    </source>
</reference>
<accession>A0AAV9Y3P0</accession>
<evidence type="ECO:0000256" key="1">
    <source>
        <dbReference type="SAM" id="Coils"/>
    </source>
</evidence>
<dbReference type="Gene3D" id="2.60.40.150">
    <property type="entry name" value="C2 domain"/>
    <property type="match status" value="1"/>
</dbReference>
<protein>
    <recommendedName>
        <fullName evidence="5">C2 domain-containing protein</fullName>
    </recommendedName>
</protein>
<dbReference type="SUPFAM" id="SSF49562">
    <property type="entry name" value="C2 domain (Calcium/lipid-binding domain, CaLB)"/>
    <property type="match status" value="1"/>
</dbReference>
<feature type="coiled-coil region" evidence="1">
    <location>
        <begin position="98"/>
        <end position="135"/>
    </location>
</feature>
<sequence length="473" mass="56235">MNGPIFADNLVLQRNREVFLQQIKRDLGEYFSMMGIRDSEYYTLEDVLERVRVSNIRFNREAIRKVFQSINTTHNYKCSGKQLKEGYLKRRWELQTMLDTCSREFEALEQLRQQAENNLRRYENLGSRYADEEEESKLMIQIVSLELKDEISANVGYKIHLECQDQVIETQVRRYHEENKCVYWNELFSFDIEKGLGINSSYLEIMLFEDKNNVNLGGCSVLLEDLADQRKHEMKKEIYSNNESVSIGSLILSCQWLYSKHILYKSYVREFKQKRDQKIHDLNNYQNELSCLDDPFLPKPENSSLILYLSSIPDYIADRLDMFLTQNKINGSEVLFKYVIFISFLLQWIASSNRSLYLDSLTTCYIFWCNLGNDGLTSTRWTNNGFKFVLSSIIISLALDTIWMSIFFPAWSVPSEESDLRNFSKVFTFFNFVWKIILFFIIWKSRNDLLKYQQYDEILSRKNNKQTDLYFRS</sequence>
<keyword evidence="4" id="KW-1185">Reference proteome</keyword>
<keyword evidence="1" id="KW-0175">Coiled coil</keyword>
<evidence type="ECO:0000313" key="4">
    <source>
        <dbReference type="Proteomes" id="UP001311799"/>
    </source>
</evidence>
<comment type="caution">
    <text evidence="3">The sequence shown here is derived from an EMBL/GenBank/DDBJ whole genome shotgun (WGS) entry which is preliminary data.</text>
</comment>
<evidence type="ECO:0000313" key="3">
    <source>
        <dbReference type="EMBL" id="KAK6589891.1"/>
    </source>
</evidence>
<evidence type="ECO:0008006" key="5">
    <source>
        <dbReference type="Google" id="ProtNLM"/>
    </source>
</evidence>
<evidence type="ECO:0000256" key="2">
    <source>
        <dbReference type="SAM" id="Phobius"/>
    </source>
</evidence>
<keyword evidence="2" id="KW-1133">Transmembrane helix</keyword>
<name>A0AAV9Y3P0_9CRYT</name>
<proteinExistence type="predicted"/>
<feature type="transmembrane region" description="Helical" evidence="2">
    <location>
        <begin position="334"/>
        <end position="350"/>
    </location>
</feature>
<feature type="transmembrane region" description="Helical" evidence="2">
    <location>
        <begin position="423"/>
        <end position="443"/>
    </location>
</feature>
<keyword evidence="2" id="KW-0472">Membrane</keyword>
<dbReference type="EMBL" id="JAWDEY010000010">
    <property type="protein sequence ID" value="KAK6589891.1"/>
    <property type="molecule type" value="Genomic_DNA"/>
</dbReference>